<dbReference type="Gene3D" id="1.25.40.290">
    <property type="entry name" value="ARM repeat domains"/>
    <property type="match status" value="1"/>
</dbReference>
<evidence type="ECO:0000313" key="1">
    <source>
        <dbReference type="EMBL" id="QCC85118.1"/>
    </source>
</evidence>
<dbReference type="InterPro" id="IPR014825">
    <property type="entry name" value="DNA_alkylation"/>
</dbReference>
<dbReference type="OrthoDB" id="9797162at2"/>
<reference evidence="1 2" key="1">
    <citation type="submission" date="2019-02" db="EMBL/GenBank/DDBJ databases">
        <title>Complete Genome Sequence of Desulfovibrio desulfuricans IC1, a Sulfonate Utilizing Anaerobe.</title>
        <authorList>
            <person name="Day L.A."/>
            <person name="De Leon K.B."/>
            <person name="Wall J.D."/>
        </authorList>
    </citation>
    <scope>NUCLEOTIDE SEQUENCE [LARGE SCALE GENOMIC DNA]</scope>
    <source>
        <strain evidence="1 2">IC1</strain>
    </source>
</reference>
<dbReference type="AlphaFoldDB" id="A0A4P7UK20"/>
<dbReference type="InterPro" id="IPR016024">
    <property type="entry name" value="ARM-type_fold"/>
</dbReference>
<proteinExistence type="predicted"/>
<dbReference type="Pfam" id="PF08713">
    <property type="entry name" value="DNA_alkylation"/>
    <property type="match status" value="1"/>
</dbReference>
<dbReference type="EMBL" id="CP036295">
    <property type="protein sequence ID" value="QCC85118.1"/>
    <property type="molecule type" value="Genomic_DNA"/>
</dbReference>
<dbReference type="RefSeq" id="WP_136399306.1">
    <property type="nucleotide sequence ID" value="NZ_CP036295.1"/>
</dbReference>
<protein>
    <submittedName>
        <fullName evidence="1">DNA alkylation repair protein</fullName>
    </submittedName>
</protein>
<dbReference type="SUPFAM" id="SSF48371">
    <property type="entry name" value="ARM repeat"/>
    <property type="match status" value="1"/>
</dbReference>
<name>A0A4P7UK20_DESDE</name>
<accession>A0A4P7UK20</accession>
<evidence type="ECO:0000313" key="2">
    <source>
        <dbReference type="Proteomes" id="UP000297065"/>
    </source>
</evidence>
<gene>
    <name evidence="1" type="ORF">DDIC_04325</name>
</gene>
<sequence>MSVSSARLALLNGGVVASGNLAEGLAVDFAALMAVALPQADVAALDKMRAAAALGVSKRMLLAGEIVLDAVGRQGLTALAGHASDTVRGWVCYALAHDYERHAAAKPLELLLEAVRPLADDAHFGVREWAWLAVRPHIARQPKLAISLLAGWTADPSERVRRFACESTRPRGVWCAHMSILKENPELGLPVLEPLKADPSVYVQDSVGNWLNDAAKSQPQWVRALCAAWLGQDAGKPTAHICKKALRSLAKK</sequence>
<dbReference type="Proteomes" id="UP000297065">
    <property type="component" value="Chromosome"/>
</dbReference>
<organism evidence="1 2">
    <name type="scientific">Desulfovibrio desulfuricans</name>
    <dbReference type="NCBI Taxonomy" id="876"/>
    <lineage>
        <taxon>Bacteria</taxon>
        <taxon>Pseudomonadati</taxon>
        <taxon>Thermodesulfobacteriota</taxon>
        <taxon>Desulfovibrionia</taxon>
        <taxon>Desulfovibrionales</taxon>
        <taxon>Desulfovibrionaceae</taxon>
        <taxon>Desulfovibrio</taxon>
    </lineage>
</organism>